<evidence type="ECO:0000259" key="1">
    <source>
        <dbReference type="SMART" id="SM01264"/>
    </source>
</evidence>
<gene>
    <name evidence="2" type="ORF">C7443_11374</name>
</gene>
<dbReference type="Pfam" id="PF00675">
    <property type="entry name" value="Peptidase_M16"/>
    <property type="match status" value="1"/>
</dbReference>
<proteinExistence type="predicted"/>
<dbReference type="Pfam" id="PF22516">
    <property type="entry name" value="PreP_C"/>
    <property type="match status" value="1"/>
</dbReference>
<dbReference type="Gene3D" id="3.30.830.10">
    <property type="entry name" value="Metalloenzyme, LuxS/M16 peptidase-like"/>
    <property type="match status" value="4"/>
</dbReference>
<dbReference type="AlphaFoldDB" id="A0A317MQL1"/>
<dbReference type="InterPro" id="IPR013578">
    <property type="entry name" value="Peptidase_M16C_assoc"/>
</dbReference>
<dbReference type="PANTHER" id="PTHR43016:SF13">
    <property type="entry name" value="PRESEQUENCE PROTEASE, MITOCHONDRIAL"/>
    <property type="match status" value="1"/>
</dbReference>
<dbReference type="Proteomes" id="UP000246569">
    <property type="component" value="Unassembled WGS sequence"/>
</dbReference>
<dbReference type="PANTHER" id="PTHR43016">
    <property type="entry name" value="PRESEQUENCE PROTEASE"/>
    <property type="match status" value="1"/>
</dbReference>
<dbReference type="InterPro" id="IPR007863">
    <property type="entry name" value="Peptidase_M16_C"/>
</dbReference>
<dbReference type="EMBL" id="QGTJ01000013">
    <property type="protein sequence ID" value="PWV58893.1"/>
    <property type="molecule type" value="Genomic_DNA"/>
</dbReference>
<reference evidence="2 3" key="1">
    <citation type="submission" date="2018-05" db="EMBL/GenBank/DDBJ databases">
        <title>Genomic Encyclopedia of Type Strains, Phase IV (KMG-IV): sequencing the most valuable type-strain genomes for metagenomic binning, comparative biology and taxonomic classification.</title>
        <authorList>
            <person name="Goeker M."/>
        </authorList>
    </citation>
    <scope>NUCLEOTIDE SEQUENCE [LARGE SCALE GENOMIC DNA]</scope>
    <source>
        <strain evidence="2 3">DSM 23606</strain>
    </source>
</reference>
<organism evidence="2 3">
    <name type="scientific">Plasticicumulans acidivorans</name>
    <dbReference type="NCBI Taxonomy" id="886464"/>
    <lineage>
        <taxon>Bacteria</taxon>
        <taxon>Pseudomonadati</taxon>
        <taxon>Pseudomonadota</taxon>
        <taxon>Gammaproteobacteria</taxon>
        <taxon>Candidatus Competibacteraceae</taxon>
        <taxon>Plasticicumulans</taxon>
    </lineage>
</organism>
<dbReference type="Pfam" id="PF05193">
    <property type="entry name" value="Peptidase_M16_C"/>
    <property type="match status" value="1"/>
</dbReference>
<dbReference type="InterPro" id="IPR011249">
    <property type="entry name" value="Metalloenz_LuxS/M16"/>
</dbReference>
<name>A0A317MQL1_9GAMM</name>
<dbReference type="FunFam" id="3.30.830.10:FF:000011">
    <property type="entry name" value="Presequence protease, mitochondrial"/>
    <property type="match status" value="1"/>
</dbReference>
<dbReference type="SUPFAM" id="SSF63411">
    <property type="entry name" value="LuxS/MPP-like metallohydrolase"/>
    <property type="match status" value="4"/>
</dbReference>
<dbReference type="GO" id="GO:0046872">
    <property type="term" value="F:metal ion binding"/>
    <property type="evidence" value="ECO:0007669"/>
    <property type="project" value="InterPro"/>
</dbReference>
<sequence length="969" mass="105916">MTHPAFEHLRSRAVPALKLELQEYRHRATGACHLHLAAADPHNAFLVAFLTVPQDSTGVAHILEHTALCGSRRYPVRDPFFMMTRRSLNTFMNAFTGSDWTAYPFASLNRKDFANLLDVYLDAAFFPLLDPLDFAQEGHRVEFDDPADPGSKLVYKGVVFNEMKGAMSSPVQALAQHLQSALFPTTTYHYNSGGEPTEIPRLTHAQLVAFHANHYHPSNAVFMTYGDIAADEHQAAFEARALGHFQARSLGLSIPDERRYSHPQHVEARYAASPDMLDDGTHVVLGWLLGRTTDPLEVARARLLSDVLLDNSSSPLRAALETSELGAAPSPLCGFDDSTRETTFVCGLEGCSAAAAAAVERRVLEVLEEVAEHGVEPSVIDSMLHQIELESREITGDSYPYGLKLLMDTLTPLMHGGDPLDGIDIDPVLEQLRREALAPDYIQRLVRRLLLDNPHRVRLSMRPDAGLAAKQAASEAATLEKLRKHLDATGRAAIQQQAGALASRQARVDDAELLPKVTLADVPAELPIASGEHRPLLGVSSSWYAQPTNGLIYQQWIIDLPELEPTLLELVPLYALTLTEVGSGGRDYLDTQALQAAVTGGLNARCLVRAAVDDTQQMRAVLVLAGKALKRNVLALSSLLQQTLLSPRFDELDRLAELVAQYRAQRDEEIVEHGHALAMGAASESLSPTAALLSQWAGLSAIERLRRLDDALETDAEALASYAQRLQALHQIILQAPRRLLVVAEAEQLASVEAALSASWKNAATCEQVAPLRANLPAAMRTQAWVTSAQVNFCARAYPAVAPTHADAPALMVLGDFLRNGYLHRAIRERGGAYGAGAGYHADGGAFRFFSYRDPRLAETLADFDASIDWLLQTAHEPQKLEEAVLGVIAAIDRPGSPAGEAVNAWFSELFGRTPEQRRNFRARVLAVSIDDLQRVARTWLRPEQAHTAVITHQAALDASGLEGQVYTL</sequence>
<dbReference type="OrthoDB" id="9762027at2"/>
<keyword evidence="3" id="KW-1185">Reference proteome</keyword>
<evidence type="ECO:0000313" key="3">
    <source>
        <dbReference type="Proteomes" id="UP000246569"/>
    </source>
</evidence>
<evidence type="ECO:0000313" key="2">
    <source>
        <dbReference type="EMBL" id="PWV58893.1"/>
    </source>
</evidence>
<comment type="caution">
    <text evidence="2">The sequence shown here is derived from an EMBL/GenBank/DDBJ whole genome shotgun (WGS) entry which is preliminary data.</text>
</comment>
<dbReference type="SMART" id="SM01264">
    <property type="entry name" value="M16C_associated"/>
    <property type="match status" value="1"/>
</dbReference>
<dbReference type="RefSeq" id="WP_110020133.1">
    <property type="nucleotide sequence ID" value="NZ_QGTJ01000013.1"/>
</dbReference>
<accession>A0A317MQL1</accession>
<dbReference type="InterPro" id="IPR055130">
    <property type="entry name" value="PreP_C"/>
</dbReference>
<dbReference type="Pfam" id="PF08367">
    <property type="entry name" value="M16C_assoc"/>
    <property type="match status" value="1"/>
</dbReference>
<dbReference type="InterPro" id="IPR011765">
    <property type="entry name" value="Pept_M16_N"/>
</dbReference>
<feature type="domain" description="Peptidase M16C associated" evidence="1">
    <location>
        <begin position="461"/>
        <end position="708"/>
    </location>
</feature>
<protein>
    <recommendedName>
        <fullName evidence="1">Peptidase M16C associated domain-containing protein</fullName>
    </recommendedName>
</protein>
<dbReference type="GO" id="GO:0006508">
    <property type="term" value="P:proteolysis"/>
    <property type="evidence" value="ECO:0007669"/>
    <property type="project" value="InterPro"/>
</dbReference>